<sequence>MQKSPEKASSTANVANIAAPARSDLAYTTGLIPPPPAPVPLPPQMANLVSASPIVTPTLFSPSTLTPLVDPNDYSMYPKPQQPPQVTPSAATFAVPTDDRSSIFQNASDTVISKGLMQASTPQLYNPSKYLPLQDTLRNYPPAQAVSTSIQLPGMPPLNVPMPELPGLGQ</sequence>
<feature type="region of interest" description="Disordered" evidence="1">
    <location>
        <begin position="71"/>
        <end position="90"/>
    </location>
</feature>
<comment type="caution">
    <text evidence="2">The sequence shown here is derived from an EMBL/GenBank/DDBJ whole genome shotgun (WGS) entry which is preliminary data.</text>
</comment>
<accession>A0A3S5BW22</accession>
<reference evidence="2" key="1">
    <citation type="submission" date="2018-11" db="EMBL/GenBank/DDBJ databases">
        <authorList>
            <consortium name="Pathogen Informatics"/>
        </authorList>
    </citation>
    <scope>NUCLEOTIDE SEQUENCE</scope>
</reference>
<protein>
    <submittedName>
        <fullName evidence="2">Uncharacterized protein</fullName>
    </submittedName>
</protein>
<evidence type="ECO:0000256" key="1">
    <source>
        <dbReference type="SAM" id="MobiDB-lite"/>
    </source>
</evidence>
<organism evidence="2 3">
    <name type="scientific">Protopolystoma xenopodis</name>
    <dbReference type="NCBI Taxonomy" id="117903"/>
    <lineage>
        <taxon>Eukaryota</taxon>
        <taxon>Metazoa</taxon>
        <taxon>Spiralia</taxon>
        <taxon>Lophotrochozoa</taxon>
        <taxon>Platyhelminthes</taxon>
        <taxon>Monogenea</taxon>
        <taxon>Polyopisthocotylea</taxon>
        <taxon>Polystomatidea</taxon>
        <taxon>Polystomatidae</taxon>
        <taxon>Protopolystoma</taxon>
    </lineage>
</organism>
<evidence type="ECO:0000313" key="2">
    <source>
        <dbReference type="EMBL" id="VEL21061.1"/>
    </source>
</evidence>
<evidence type="ECO:0000313" key="3">
    <source>
        <dbReference type="Proteomes" id="UP000784294"/>
    </source>
</evidence>
<gene>
    <name evidence="2" type="ORF">PXEA_LOCUS14501</name>
</gene>
<keyword evidence="3" id="KW-1185">Reference proteome</keyword>
<proteinExistence type="predicted"/>
<name>A0A3S5BW22_9PLAT</name>
<dbReference type="AlphaFoldDB" id="A0A3S5BW22"/>
<dbReference type="Proteomes" id="UP000784294">
    <property type="component" value="Unassembled WGS sequence"/>
</dbReference>
<dbReference type="EMBL" id="CAAALY010049409">
    <property type="protein sequence ID" value="VEL21061.1"/>
    <property type="molecule type" value="Genomic_DNA"/>
</dbReference>